<keyword evidence="2" id="KW-0732">Signal</keyword>
<feature type="region of interest" description="Disordered" evidence="1">
    <location>
        <begin position="162"/>
        <end position="187"/>
    </location>
</feature>
<dbReference type="RefSeq" id="XP_019561692.2">
    <property type="nucleotide sequence ID" value="XM_019706147.3"/>
</dbReference>
<feature type="chain" id="PRO_5046139269" description="CBM39 domain-containing protein" evidence="2">
    <location>
        <begin position="25"/>
        <end position="350"/>
    </location>
</feature>
<feature type="domain" description="CBM39" evidence="3">
    <location>
        <begin position="48"/>
        <end position="151"/>
    </location>
</feature>
<feature type="compositionally biased region" description="Polar residues" evidence="1">
    <location>
        <begin position="162"/>
        <end position="172"/>
    </location>
</feature>
<sequence length="350" mass="40151">MFNEFKMNFKQILLVSCLLAVVSARCNHCERYSSKSSYRQRHVHHWHHHDPFVHFEVQEPKGLTVSIVRRSPNTTLFGIELYVNRSPKQSNENHCDVCQNTTSITFGKFIINDEEVLIKKGDVLYYHVLLGISTNVTRLHLQKMTVTASTINRCNCKAKSIPQVQPKTNPGSSDRRPAVGVRPTAADSQTSKYPFIVADDQLNEVSSEEQSPFGCDVDPVTHQCRIETKNDKHHTSHDLEREVEILEAIVEQMRKIICASRNTTNMIRLESASLSTKNMDQQKSVIRSAFSVNPEMKDMISHIRRVLPDGRSSNAVHLDMYSYVDKQKVLYHARMNNLNHISDYDSRQLE</sequence>
<proteinExistence type="predicted"/>
<evidence type="ECO:0000256" key="2">
    <source>
        <dbReference type="SAM" id="SignalP"/>
    </source>
</evidence>
<evidence type="ECO:0000313" key="4">
    <source>
        <dbReference type="EnsemblMetazoa" id="AALFPA23_014421.P20960"/>
    </source>
</evidence>
<dbReference type="GeneID" id="109430116"/>
<keyword evidence="5" id="KW-1185">Reference proteome</keyword>
<dbReference type="Proteomes" id="UP000069940">
    <property type="component" value="Unassembled WGS sequence"/>
</dbReference>
<protein>
    <recommendedName>
        <fullName evidence="3">CBM39 domain-containing protein</fullName>
    </recommendedName>
</protein>
<dbReference type="Gene3D" id="2.60.40.2140">
    <property type="entry name" value="Beta-1,3-glucan-recognition protein, N-terminal domain"/>
    <property type="match status" value="1"/>
</dbReference>
<dbReference type="EnsemblMetazoa" id="AALFPA23_014421.R20960">
    <property type="protein sequence ID" value="AALFPA23_014421.P20960"/>
    <property type="gene ID" value="AALFPA23_014421"/>
</dbReference>
<dbReference type="InterPro" id="IPR043030">
    <property type="entry name" value="BGBP_N_sf"/>
</dbReference>
<evidence type="ECO:0000256" key="1">
    <source>
        <dbReference type="SAM" id="MobiDB-lite"/>
    </source>
</evidence>
<reference evidence="5" key="1">
    <citation type="journal article" date="2015" name="Proc. Natl. Acad. Sci. U.S.A.">
        <title>Genome sequence of the Asian Tiger mosquito, Aedes albopictus, reveals insights into its biology, genetics, and evolution.</title>
        <authorList>
            <person name="Chen X.G."/>
            <person name="Jiang X."/>
            <person name="Gu J."/>
            <person name="Xu M."/>
            <person name="Wu Y."/>
            <person name="Deng Y."/>
            <person name="Zhang C."/>
            <person name="Bonizzoni M."/>
            <person name="Dermauw W."/>
            <person name="Vontas J."/>
            <person name="Armbruster P."/>
            <person name="Huang X."/>
            <person name="Yang Y."/>
            <person name="Zhang H."/>
            <person name="He W."/>
            <person name="Peng H."/>
            <person name="Liu Y."/>
            <person name="Wu K."/>
            <person name="Chen J."/>
            <person name="Lirakis M."/>
            <person name="Topalis P."/>
            <person name="Van Leeuwen T."/>
            <person name="Hall A.B."/>
            <person name="Jiang X."/>
            <person name="Thorpe C."/>
            <person name="Mueller R.L."/>
            <person name="Sun C."/>
            <person name="Waterhouse R.M."/>
            <person name="Yan G."/>
            <person name="Tu Z.J."/>
            <person name="Fang X."/>
            <person name="James A.A."/>
        </authorList>
    </citation>
    <scope>NUCLEOTIDE SEQUENCE [LARGE SCALE GENOMIC DNA]</scope>
    <source>
        <strain evidence="5">Foshan</strain>
    </source>
</reference>
<accession>A0ABM1Z2K5</accession>
<feature type="signal peptide" evidence="2">
    <location>
        <begin position="1"/>
        <end position="24"/>
    </location>
</feature>
<organism evidence="4 5">
    <name type="scientific">Aedes albopictus</name>
    <name type="common">Asian tiger mosquito</name>
    <name type="synonym">Stegomyia albopicta</name>
    <dbReference type="NCBI Taxonomy" id="7160"/>
    <lineage>
        <taxon>Eukaryota</taxon>
        <taxon>Metazoa</taxon>
        <taxon>Ecdysozoa</taxon>
        <taxon>Arthropoda</taxon>
        <taxon>Hexapoda</taxon>
        <taxon>Insecta</taxon>
        <taxon>Pterygota</taxon>
        <taxon>Neoptera</taxon>
        <taxon>Endopterygota</taxon>
        <taxon>Diptera</taxon>
        <taxon>Nematocera</taxon>
        <taxon>Culicoidea</taxon>
        <taxon>Culicidae</taxon>
        <taxon>Culicinae</taxon>
        <taxon>Aedini</taxon>
        <taxon>Aedes</taxon>
        <taxon>Stegomyia</taxon>
    </lineage>
</organism>
<dbReference type="Pfam" id="PF15886">
    <property type="entry name" value="CBM39"/>
    <property type="match status" value="1"/>
</dbReference>
<dbReference type="InterPro" id="IPR031756">
    <property type="entry name" value="BGBP_N"/>
</dbReference>
<evidence type="ECO:0000259" key="3">
    <source>
        <dbReference type="PROSITE" id="PS51969"/>
    </source>
</evidence>
<reference evidence="4" key="2">
    <citation type="submission" date="2025-05" db="UniProtKB">
        <authorList>
            <consortium name="EnsemblMetazoa"/>
        </authorList>
    </citation>
    <scope>IDENTIFICATION</scope>
    <source>
        <strain evidence="4">Foshan</strain>
    </source>
</reference>
<dbReference type="PROSITE" id="PS51969">
    <property type="entry name" value="CBM39"/>
    <property type="match status" value="1"/>
</dbReference>
<evidence type="ECO:0000313" key="5">
    <source>
        <dbReference type="Proteomes" id="UP000069940"/>
    </source>
</evidence>
<name>A0ABM1Z2K5_AEDAL</name>